<evidence type="ECO:0000256" key="6">
    <source>
        <dbReference type="ARBA" id="ARBA00023125"/>
    </source>
</evidence>
<dbReference type="GO" id="GO:0003697">
    <property type="term" value="F:single-stranded DNA binding"/>
    <property type="evidence" value="ECO:0007669"/>
    <property type="project" value="InterPro"/>
</dbReference>
<dbReference type="GO" id="GO:0008233">
    <property type="term" value="F:peptidase activity"/>
    <property type="evidence" value="ECO:0007669"/>
    <property type="project" value="UniProtKB-KW"/>
</dbReference>
<sequence length="262" mass="28303">MSTQYEALKAPELYLSAFQVEPPAEMGERKMTPRRPGFFITTSLTGSTDAENSARKAALAEQAAAEAAAGGAPADAEPAPAAAPVATPRLLVPAQWGLVPHWVKSASDGQLRATKLVNVKSDNASTSTAFRDAWLNNQRCIVPMMAFVTDDYRTGKAKPTRIARVDGLPMGVAGIWSRWTDDDGTELLSYAIITVNANAHALMNRYQQPGNDKTMPAILNEGAYDAWLRSSAYKAKEFLRAYPAQKLLANPVEKGRKNPLGI</sequence>
<keyword evidence="10" id="KW-1185">Reference proteome</keyword>
<evidence type="ECO:0000313" key="9">
    <source>
        <dbReference type="EMBL" id="MCD2165588.1"/>
    </source>
</evidence>
<dbReference type="Gene3D" id="3.90.1680.10">
    <property type="entry name" value="SOS response associated peptidase-like"/>
    <property type="match status" value="1"/>
</dbReference>
<evidence type="ECO:0000256" key="8">
    <source>
        <dbReference type="RuleBase" id="RU364100"/>
    </source>
</evidence>
<dbReference type="AlphaFoldDB" id="A0AAW4XX21"/>
<keyword evidence="3" id="KW-0227">DNA damage</keyword>
<dbReference type="RefSeq" id="WP_230774419.1">
    <property type="nucleotide sequence ID" value="NZ_JAJNCT010000010.1"/>
</dbReference>
<keyword evidence="2 8" id="KW-0645">Protease</keyword>
<dbReference type="Proteomes" id="UP001199260">
    <property type="component" value="Unassembled WGS sequence"/>
</dbReference>
<organism evidence="9 10">
    <name type="scientific">Comamonas koreensis</name>
    <dbReference type="NCBI Taxonomy" id="160825"/>
    <lineage>
        <taxon>Bacteria</taxon>
        <taxon>Pseudomonadati</taxon>
        <taxon>Pseudomonadota</taxon>
        <taxon>Betaproteobacteria</taxon>
        <taxon>Burkholderiales</taxon>
        <taxon>Comamonadaceae</taxon>
        <taxon>Comamonas</taxon>
    </lineage>
</organism>
<name>A0AAW4XX21_9BURK</name>
<keyword evidence="6" id="KW-0238">DNA-binding</keyword>
<evidence type="ECO:0000256" key="3">
    <source>
        <dbReference type="ARBA" id="ARBA00022763"/>
    </source>
</evidence>
<gene>
    <name evidence="9" type="ORF">LPW39_10620</name>
</gene>
<reference evidence="9 10" key="1">
    <citation type="submission" date="2021-11" db="EMBL/GenBank/DDBJ databases">
        <title>Genome sequence.</title>
        <authorList>
            <person name="Sun Q."/>
        </authorList>
    </citation>
    <scope>NUCLEOTIDE SEQUENCE [LARGE SCALE GENOMIC DNA]</scope>
    <source>
        <strain evidence="9 10">KCTC 12005</strain>
    </source>
</reference>
<evidence type="ECO:0000256" key="5">
    <source>
        <dbReference type="ARBA" id="ARBA00023124"/>
    </source>
</evidence>
<dbReference type="GO" id="GO:0106300">
    <property type="term" value="P:protein-DNA covalent cross-linking repair"/>
    <property type="evidence" value="ECO:0007669"/>
    <property type="project" value="InterPro"/>
</dbReference>
<dbReference type="PANTHER" id="PTHR13604">
    <property type="entry name" value="DC12-RELATED"/>
    <property type="match status" value="1"/>
</dbReference>
<dbReference type="GO" id="GO:0016829">
    <property type="term" value="F:lyase activity"/>
    <property type="evidence" value="ECO:0007669"/>
    <property type="project" value="UniProtKB-KW"/>
</dbReference>
<dbReference type="PANTHER" id="PTHR13604:SF0">
    <property type="entry name" value="ABASIC SITE PROCESSING PROTEIN HMCES"/>
    <property type="match status" value="1"/>
</dbReference>
<protein>
    <recommendedName>
        <fullName evidence="8">Abasic site processing protein</fullName>
        <ecNumber evidence="8">3.4.-.-</ecNumber>
    </recommendedName>
</protein>
<accession>A0AAW4XX21</accession>
<evidence type="ECO:0000256" key="4">
    <source>
        <dbReference type="ARBA" id="ARBA00022801"/>
    </source>
</evidence>
<evidence type="ECO:0000256" key="2">
    <source>
        <dbReference type="ARBA" id="ARBA00022670"/>
    </source>
</evidence>
<evidence type="ECO:0000256" key="7">
    <source>
        <dbReference type="ARBA" id="ARBA00023239"/>
    </source>
</evidence>
<dbReference type="InterPro" id="IPR003738">
    <property type="entry name" value="SRAP"/>
</dbReference>
<dbReference type="EC" id="3.4.-.-" evidence="8"/>
<comment type="caution">
    <text evidence="9">The sequence shown here is derived from an EMBL/GenBank/DDBJ whole genome shotgun (WGS) entry which is preliminary data.</text>
</comment>
<keyword evidence="5" id="KW-0190">Covalent protein-DNA linkage</keyword>
<dbReference type="EMBL" id="JAJNCT010000010">
    <property type="protein sequence ID" value="MCD2165588.1"/>
    <property type="molecule type" value="Genomic_DNA"/>
</dbReference>
<dbReference type="GO" id="GO:0006508">
    <property type="term" value="P:proteolysis"/>
    <property type="evidence" value="ECO:0007669"/>
    <property type="project" value="UniProtKB-KW"/>
</dbReference>
<comment type="similarity">
    <text evidence="1 8">Belongs to the SOS response-associated peptidase family.</text>
</comment>
<keyword evidence="4 8" id="KW-0378">Hydrolase</keyword>
<dbReference type="Pfam" id="PF02586">
    <property type="entry name" value="SRAP"/>
    <property type="match status" value="1"/>
</dbReference>
<dbReference type="InterPro" id="IPR036590">
    <property type="entry name" value="SRAP-like"/>
</dbReference>
<evidence type="ECO:0000313" key="10">
    <source>
        <dbReference type="Proteomes" id="UP001199260"/>
    </source>
</evidence>
<dbReference type="SUPFAM" id="SSF143081">
    <property type="entry name" value="BB1717-like"/>
    <property type="match status" value="1"/>
</dbReference>
<keyword evidence="7" id="KW-0456">Lyase</keyword>
<evidence type="ECO:0000256" key="1">
    <source>
        <dbReference type="ARBA" id="ARBA00008136"/>
    </source>
</evidence>
<proteinExistence type="inferred from homology"/>